<evidence type="ECO:0000313" key="15">
    <source>
        <dbReference type="Proteomes" id="UP000504628"/>
    </source>
</evidence>
<evidence type="ECO:0000256" key="7">
    <source>
        <dbReference type="ARBA" id="ARBA00022989"/>
    </source>
</evidence>
<evidence type="ECO:0000256" key="5">
    <source>
        <dbReference type="ARBA" id="ARBA00022692"/>
    </source>
</evidence>
<dbReference type="GO" id="GO:0042605">
    <property type="term" value="F:peptide antigen binding"/>
    <property type="evidence" value="ECO:0007669"/>
    <property type="project" value="TreeGrafter"/>
</dbReference>
<dbReference type="InParanoid" id="A0A7E6CQV9"/>
<name>A0A7E6CQV9_9CHIR</name>
<gene>
    <name evidence="16" type="primary">LOC114510835</name>
</gene>
<keyword evidence="5 12" id="KW-0812">Transmembrane</keyword>
<evidence type="ECO:0000256" key="8">
    <source>
        <dbReference type="ARBA" id="ARBA00023136"/>
    </source>
</evidence>
<evidence type="ECO:0000256" key="1">
    <source>
        <dbReference type="ARBA" id="ARBA00002297"/>
    </source>
</evidence>
<keyword evidence="15" id="KW-1185">Reference proteome</keyword>
<dbReference type="Gene3D" id="2.60.40.10">
    <property type="entry name" value="Immunoglobulins"/>
    <property type="match status" value="1"/>
</dbReference>
<dbReference type="Pfam" id="PF00129">
    <property type="entry name" value="MHC_I"/>
    <property type="match status" value="1"/>
</dbReference>
<dbReference type="RefSeq" id="XP_035869241.1">
    <property type="nucleotide sequence ID" value="XM_036013348.1"/>
</dbReference>
<keyword evidence="4" id="KW-0490">MHC I</keyword>
<keyword evidence="6" id="KW-0391">Immunity</keyword>
<dbReference type="GO" id="GO:0098553">
    <property type="term" value="C:lumenal side of endoplasmic reticulum membrane"/>
    <property type="evidence" value="ECO:0007669"/>
    <property type="project" value="UniProtKB-ARBA"/>
</dbReference>
<comment type="function">
    <text evidence="1">Involved in the presentation of foreign antigens to the immune system.</text>
</comment>
<evidence type="ECO:0000256" key="6">
    <source>
        <dbReference type="ARBA" id="ARBA00022859"/>
    </source>
</evidence>
<keyword evidence="9" id="KW-0325">Glycoprotein</keyword>
<dbReference type="InterPro" id="IPR010579">
    <property type="entry name" value="MHC_I_a_C"/>
</dbReference>
<evidence type="ECO:0000313" key="16">
    <source>
        <dbReference type="RefSeq" id="XP_035869241.1"/>
    </source>
</evidence>
<dbReference type="GO" id="GO:0030670">
    <property type="term" value="C:phagocytic vesicle membrane"/>
    <property type="evidence" value="ECO:0007669"/>
    <property type="project" value="UniProtKB-ARBA"/>
</dbReference>
<dbReference type="PRINTS" id="PR01638">
    <property type="entry name" value="MHCCLASSI"/>
</dbReference>
<dbReference type="FunFam" id="3.30.500.10:FF:000001">
    <property type="entry name" value="H-2 class I histocompatibility antigen, alpha chain"/>
    <property type="match status" value="1"/>
</dbReference>
<keyword evidence="7 12" id="KW-1133">Transmembrane helix</keyword>
<dbReference type="PANTHER" id="PTHR16675:SF251">
    <property type="entry name" value="HLA CLASS I HISTOCOMPATIBILITY ANTIGEN, C ALPHA CHAIN"/>
    <property type="match status" value="1"/>
</dbReference>
<evidence type="ECO:0000256" key="11">
    <source>
        <dbReference type="SAM" id="MobiDB-lite"/>
    </source>
</evidence>
<dbReference type="InterPro" id="IPR011161">
    <property type="entry name" value="MHC_I-like_Ag-recog"/>
</dbReference>
<protein>
    <submittedName>
        <fullName evidence="16">Patr class I histocompatibility antigen, A-126 alpha chain-like isoform X1</fullName>
    </submittedName>
</protein>
<evidence type="ECO:0000256" key="13">
    <source>
        <dbReference type="SAM" id="SignalP"/>
    </source>
</evidence>
<feature type="signal peptide" evidence="13">
    <location>
        <begin position="1"/>
        <end position="21"/>
    </location>
</feature>
<dbReference type="GO" id="GO:0002486">
    <property type="term" value="P:antigen processing and presentation of endogenous peptide antigen via MHC class I via ER pathway, TAP-independent"/>
    <property type="evidence" value="ECO:0007669"/>
    <property type="project" value="TreeGrafter"/>
</dbReference>
<dbReference type="GO" id="GO:0005615">
    <property type="term" value="C:extracellular space"/>
    <property type="evidence" value="ECO:0007669"/>
    <property type="project" value="TreeGrafter"/>
</dbReference>
<dbReference type="SMART" id="SM00407">
    <property type="entry name" value="IGc1"/>
    <property type="match status" value="1"/>
</dbReference>
<dbReference type="FunFam" id="2.60.40.10:FF:000014">
    <property type="entry name" value="H-2 class I histocompatibility antigen, alpha chain"/>
    <property type="match status" value="1"/>
</dbReference>
<dbReference type="CDD" id="cd07698">
    <property type="entry name" value="IgC1_MHC_I_alpha3"/>
    <property type="match status" value="1"/>
</dbReference>
<proteinExistence type="inferred from homology"/>
<dbReference type="InterPro" id="IPR011162">
    <property type="entry name" value="MHC_I/II-like_Ag-recog"/>
</dbReference>
<keyword evidence="13" id="KW-0732">Signal</keyword>
<dbReference type="GO" id="GO:0009897">
    <property type="term" value="C:external side of plasma membrane"/>
    <property type="evidence" value="ECO:0007669"/>
    <property type="project" value="TreeGrafter"/>
</dbReference>
<dbReference type="InterPro" id="IPR003006">
    <property type="entry name" value="Ig/MHC_CS"/>
</dbReference>
<dbReference type="PANTHER" id="PTHR16675">
    <property type="entry name" value="MHC CLASS I-RELATED"/>
    <property type="match status" value="1"/>
</dbReference>
<accession>A0A7E6CQV9</accession>
<dbReference type="Gene3D" id="3.30.500.10">
    <property type="entry name" value="MHC class I-like antigen recognition-like"/>
    <property type="match status" value="1"/>
</dbReference>
<dbReference type="OrthoDB" id="8936120at2759"/>
<dbReference type="InterPro" id="IPR013783">
    <property type="entry name" value="Ig-like_fold"/>
</dbReference>
<dbReference type="Pfam" id="PF06623">
    <property type="entry name" value="MHC_I_C"/>
    <property type="match status" value="1"/>
</dbReference>
<dbReference type="PROSITE" id="PS50835">
    <property type="entry name" value="IG_LIKE"/>
    <property type="match status" value="1"/>
</dbReference>
<dbReference type="GO" id="GO:0005102">
    <property type="term" value="F:signaling receptor binding"/>
    <property type="evidence" value="ECO:0007669"/>
    <property type="project" value="TreeGrafter"/>
</dbReference>
<feature type="transmembrane region" description="Helical" evidence="12">
    <location>
        <begin position="307"/>
        <end position="329"/>
    </location>
</feature>
<evidence type="ECO:0000259" key="14">
    <source>
        <dbReference type="PROSITE" id="PS50835"/>
    </source>
</evidence>
<dbReference type="InterPro" id="IPR003597">
    <property type="entry name" value="Ig_C1-set"/>
</dbReference>
<keyword evidence="8 12" id="KW-0472">Membrane</keyword>
<evidence type="ECO:0000256" key="12">
    <source>
        <dbReference type="SAM" id="Phobius"/>
    </source>
</evidence>
<comment type="similarity">
    <text evidence="3 10">Belongs to the MHC class I family.</text>
</comment>
<feature type="compositionally biased region" description="Polar residues" evidence="11">
    <location>
        <begin position="352"/>
        <end position="361"/>
    </location>
</feature>
<dbReference type="GO" id="GO:0006955">
    <property type="term" value="P:immune response"/>
    <property type="evidence" value="ECO:0007669"/>
    <property type="project" value="InterPro"/>
</dbReference>
<dbReference type="Pfam" id="PF07654">
    <property type="entry name" value="C1-set"/>
    <property type="match status" value="1"/>
</dbReference>
<sequence>MGHRSLLLLLSGALALTETRAGPHSLRIFSTCVSRPGRGTRYIVVGYAEDTEIARFDSDAPKPRLEPRVPWLEHPWVEQEHPHFWDDYTRDIKNYENMYGGNVNNLRAYYNQSEDVSHTFQEMRGCVLGSDGRLLRGFSQFAYDGSDYLALNEDLRSWTATDMVAQITWRKVVQVADLDYWRRELEVTCVRWLLLLLEKEKEKVLRADPPKTHLTHHPISDHEVTLRCWALGFYPADITLIWQRDGEDLTQDMELVDTRPAGDGTFQKWAALVVPSGEEQRYTCHVQHQGLPEPLTLRWEPPPQTTIVIVGIAAALGLLGAVVTGAVLWRRKCSGKDRESYTQAAYSNSAQGSDVSLTASEGETLRAGSRGHFD</sequence>
<feature type="chain" id="PRO_5028959520" evidence="13">
    <location>
        <begin position="22"/>
        <end position="374"/>
    </location>
</feature>
<reference evidence="16" key="1">
    <citation type="submission" date="2025-08" db="UniProtKB">
        <authorList>
            <consortium name="RefSeq"/>
        </authorList>
    </citation>
    <scope>IDENTIFICATION</scope>
    <source>
        <tissue evidence="16">Muscle</tissue>
    </source>
</reference>
<dbReference type="GO" id="GO:0042612">
    <property type="term" value="C:MHC class I protein complex"/>
    <property type="evidence" value="ECO:0007669"/>
    <property type="project" value="UniProtKB-KW"/>
</dbReference>
<dbReference type="InterPro" id="IPR007110">
    <property type="entry name" value="Ig-like_dom"/>
</dbReference>
<dbReference type="GeneID" id="114510835"/>
<evidence type="ECO:0000256" key="9">
    <source>
        <dbReference type="ARBA" id="ARBA00023180"/>
    </source>
</evidence>
<feature type="region of interest" description="Disordered" evidence="11">
    <location>
        <begin position="352"/>
        <end position="374"/>
    </location>
</feature>
<dbReference type="InterPro" id="IPR037055">
    <property type="entry name" value="MHC_I-like_Ag-recog_sf"/>
</dbReference>
<evidence type="ECO:0000256" key="10">
    <source>
        <dbReference type="RuleBase" id="RU004439"/>
    </source>
</evidence>
<dbReference type="GO" id="GO:0002476">
    <property type="term" value="P:antigen processing and presentation of endogenous peptide antigen via MHC class Ib"/>
    <property type="evidence" value="ECO:0007669"/>
    <property type="project" value="TreeGrafter"/>
</dbReference>
<dbReference type="PROSITE" id="PS00290">
    <property type="entry name" value="IG_MHC"/>
    <property type="match status" value="1"/>
</dbReference>
<feature type="domain" description="Ig-like" evidence="14">
    <location>
        <begin position="210"/>
        <end position="298"/>
    </location>
</feature>
<comment type="subcellular location">
    <subcellularLocation>
        <location evidence="2">Membrane</location>
        <topology evidence="2">Single-pass type I membrane protein</topology>
    </subcellularLocation>
</comment>
<dbReference type="AlphaFoldDB" id="A0A7E6CQV9"/>
<evidence type="ECO:0000256" key="2">
    <source>
        <dbReference type="ARBA" id="ARBA00004479"/>
    </source>
</evidence>
<dbReference type="InterPro" id="IPR001039">
    <property type="entry name" value="MHC_I_a_a1/a2"/>
</dbReference>
<dbReference type="SUPFAM" id="SSF54452">
    <property type="entry name" value="MHC antigen-recognition domain"/>
    <property type="match status" value="1"/>
</dbReference>
<evidence type="ECO:0000256" key="3">
    <source>
        <dbReference type="ARBA" id="ARBA00006909"/>
    </source>
</evidence>
<evidence type="ECO:0000256" key="4">
    <source>
        <dbReference type="ARBA" id="ARBA00022451"/>
    </source>
</evidence>
<dbReference type="Proteomes" id="UP000504628">
    <property type="component" value="Chromosome 12"/>
</dbReference>
<organism evidence="15 16">
    <name type="scientific">Phyllostomus discolor</name>
    <name type="common">pale spear-nosed bat</name>
    <dbReference type="NCBI Taxonomy" id="89673"/>
    <lineage>
        <taxon>Eukaryota</taxon>
        <taxon>Metazoa</taxon>
        <taxon>Chordata</taxon>
        <taxon>Craniata</taxon>
        <taxon>Vertebrata</taxon>
        <taxon>Euteleostomi</taxon>
        <taxon>Mammalia</taxon>
        <taxon>Eutheria</taxon>
        <taxon>Laurasiatheria</taxon>
        <taxon>Chiroptera</taxon>
        <taxon>Yangochiroptera</taxon>
        <taxon>Phyllostomidae</taxon>
        <taxon>Phyllostominae</taxon>
        <taxon>Phyllostomus</taxon>
    </lineage>
</organism>
<dbReference type="InterPro" id="IPR036179">
    <property type="entry name" value="Ig-like_dom_sf"/>
</dbReference>
<dbReference type="GO" id="GO:0001916">
    <property type="term" value="P:positive regulation of T cell mediated cytotoxicity"/>
    <property type="evidence" value="ECO:0007669"/>
    <property type="project" value="TreeGrafter"/>
</dbReference>
<dbReference type="SUPFAM" id="SSF48726">
    <property type="entry name" value="Immunoglobulin"/>
    <property type="match status" value="1"/>
</dbReference>
<dbReference type="InterPro" id="IPR050208">
    <property type="entry name" value="MHC_class-I_related"/>
</dbReference>